<reference evidence="3" key="2">
    <citation type="submission" date="2020-04" db="EMBL/GenBank/DDBJ databases">
        <authorList>
            <consortium name="NCBI Genome Project"/>
        </authorList>
    </citation>
    <scope>NUCLEOTIDE SEQUENCE</scope>
    <source>
        <strain evidence="3">CBS 342.82</strain>
    </source>
</reference>
<dbReference type="OrthoDB" id="5075206at2759"/>
<evidence type="ECO:0000256" key="1">
    <source>
        <dbReference type="SAM" id="MobiDB-lite"/>
    </source>
</evidence>
<name>A0A6J3LW86_9PEZI</name>
<reference evidence="3" key="1">
    <citation type="submission" date="2020-01" db="EMBL/GenBank/DDBJ databases">
        <authorList>
            <consortium name="DOE Joint Genome Institute"/>
            <person name="Haridas S."/>
            <person name="Albert R."/>
            <person name="Binder M."/>
            <person name="Bloem J."/>
            <person name="Labutti K."/>
            <person name="Salamov A."/>
            <person name="Andreopoulos B."/>
            <person name="Baker S.E."/>
            <person name="Barry K."/>
            <person name="Bills G."/>
            <person name="Bluhm B.H."/>
            <person name="Cannon C."/>
            <person name="Castanera R."/>
            <person name="Culley D.E."/>
            <person name="Daum C."/>
            <person name="Ezra D."/>
            <person name="Gonzalez J.B."/>
            <person name="Henrissat B."/>
            <person name="Kuo A."/>
            <person name="Liang C."/>
            <person name="Lipzen A."/>
            <person name="Lutzoni F."/>
            <person name="Magnuson J."/>
            <person name="Mondo S."/>
            <person name="Nolan M."/>
            <person name="Ohm R."/>
            <person name="Pangilinan J."/>
            <person name="Park H.-J."/>
            <person name="Ramirez L."/>
            <person name="Alfaro M."/>
            <person name="Sun H."/>
            <person name="Tritt A."/>
            <person name="Yoshinaga Y."/>
            <person name="Zwiers L.-H."/>
            <person name="Turgeon B.G."/>
            <person name="Goodwin S.B."/>
            <person name="Spatafora J.W."/>
            <person name="Crous P.W."/>
            <person name="Grigoriev I.V."/>
        </authorList>
    </citation>
    <scope>NUCLEOTIDE SEQUENCE</scope>
    <source>
        <strain evidence="3">CBS 342.82</strain>
    </source>
</reference>
<accession>A0A6J3LW86</accession>
<evidence type="ECO:0000313" key="3">
    <source>
        <dbReference type="RefSeq" id="XP_033457067.1"/>
    </source>
</evidence>
<reference evidence="3" key="3">
    <citation type="submission" date="2025-08" db="UniProtKB">
        <authorList>
            <consortium name="RefSeq"/>
        </authorList>
    </citation>
    <scope>IDENTIFICATION</scope>
    <source>
        <strain evidence="3">CBS 342.82</strain>
    </source>
</reference>
<feature type="region of interest" description="Disordered" evidence="1">
    <location>
        <begin position="1"/>
        <end position="20"/>
    </location>
</feature>
<dbReference type="RefSeq" id="XP_033457067.1">
    <property type="nucleotide sequence ID" value="XM_033607087.1"/>
</dbReference>
<dbReference type="Proteomes" id="UP000504637">
    <property type="component" value="Unplaced"/>
</dbReference>
<gene>
    <name evidence="3" type="ORF">K489DRAFT_403423</name>
</gene>
<evidence type="ECO:0000313" key="2">
    <source>
        <dbReference type="Proteomes" id="UP000504637"/>
    </source>
</evidence>
<dbReference type="GeneID" id="54364887"/>
<keyword evidence="2" id="KW-1185">Reference proteome</keyword>
<dbReference type="AlphaFoldDB" id="A0A6J3LW86"/>
<sequence length="126" mass="14149">MATSHTAHIANTRAHAGQQQTGQYKENIRFLPHVLGDLLFDYLIYVLPLCEAFLPATAATAPTFSPFLWEKDGRVWPADALIERLTAARVRALLPLLHFQPWRQMTVAIVKTDFADFPPLLRNGPA</sequence>
<proteinExistence type="predicted"/>
<organism evidence="3">
    <name type="scientific">Dissoconium aciculare CBS 342.82</name>
    <dbReference type="NCBI Taxonomy" id="1314786"/>
    <lineage>
        <taxon>Eukaryota</taxon>
        <taxon>Fungi</taxon>
        <taxon>Dikarya</taxon>
        <taxon>Ascomycota</taxon>
        <taxon>Pezizomycotina</taxon>
        <taxon>Dothideomycetes</taxon>
        <taxon>Dothideomycetidae</taxon>
        <taxon>Mycosphaerellales</taxon>
        <taxon>Dissoconiaceae</taxon>
        <taxon>Dissoconium</taxon>
    </lineage>
</organism>
<protein>
    <submittedName>
        <fullName evidence="3">Uncharacterized protein</fullName>
    </submittedName>
</protein>